<gene>
    <name evidence="1" type="ORF">MRATA1EN22A_LOCUS23801</name>
</gene>
<reference evidence="1" key="2">
    <citation type="submission" date="2025-03" db="EMBL/GenBank/DDBJ databases">
        <authorList>
            <consortium name="ELIXIR-Norway"/>
            <consortium name="Elixir Norway"/>
        </authorList>
    </citation>
    <scope>NUCLEOTIDE SEQUENCE</scope>
</reference>
<dbReference type="EMBL" id="OX596089">
    <property type="protein sequence ID" value="CAN0523032.1"/>
    <property type="molecule type" value="Genomic_DNA"/>
</dbReference>
<organism evidence="1 2">
    <name type="scientific">Rangifer tarandus platyrhynchus</name>
    <name type="common">Svalbard reindeer</name>
    <dbReference type="NCBI Taxonomy" id="3082113"/>
    <lineage>
        <taxon>Eukaryota</taxon>
        <taxon>Metazoa</taxon>
        <taxon>Chordata</taxon>
        <taxon>Craniata</taxon>
        <taxon>Vertebrata</taxon>
        <taxon>Euteleostomi</taxon>
        <taxon>Mammalia</taxon>
        <taxon>Eutheria</taxon>
        <taxon>Laurasiatheria</taxon>
        <taxon>Artiodactyla</taxon>
        <taxon>Ruminantia</taxon>
        <taxon>Pecora</taxon>
        <taxon>Cervidae</taxon>
        <taxon>Odocoileinae</taxon>
        <taxon>Rangifer</taxon>
    </lineage>
</organism>
<accession>A0AC59ZWG8</accession>
<dbReference type="Proteomes" id="UP001162501">
    <property type="component" value="Chromosome 5"/>
</dbReference>
<evidence type="ECO:0000313" key="1">
    <source>
        <dbReference type="EMBL" id="CAN0523032.1"/>
    </source>
</evidence>
<proteinExistence type="predicted"/>
<name>A0AC59ZWG8_RANTA</name>
<protein>
    <submittedName>
        <fullName evidence="1">Uncharacterized protein</fullName>
    </submittedName>
</protein>
<sequence>MRKTRSWAKEHLPATCSNPDLAHVFLPPRSGVGVQTQMGHGGARSPQQGGGASRGQKGRAAGTEGASGPATCHPSPQRMLKRRSPREGRPGGGHTPPPVARDQQVGRFA</sequence>
<evidence type="ECO:0000313" key="2">
    <source>
        <dbReference type="Proteomes" id="UP001162501"/>
    </source>
</evidence>
<reference evidence="1" key="1">
    <citation type="submission" date="2023-05" db="EMBL/GenBank/DDBJ databases">
        <authorList>
            <consortium name="ELIXIR-Norway"/>
        </authorList>
    </citation>
    <scope>NUCLEOTIDE SEQUENCE</scope>
</reference>